<dbReference type="AlphaFoldDB" id="A0A9P1KGS2"/>
<dbReference type="Proteomes" id="UP000032946">
    <property type="component" value="Chromosome"/>
</dbReference>
<reference evidence="1 2" key="1">
    <citation type="submission" date="2014-02" db="EMBL/GenBank/DDBJ databases">
        <authorList>
            <person name="Genoscope - CEA"/>
        </authorList>
    </citation>
    <scope>NUCLEOTIDE SEQUENCE [LARGE SCALE GENOMIC DNA]</scope>
    <source>
        <strain evidence="1 2">PCC 8005</strain>
    </source>
</reference>
<proteinExistence type="predicted"/>
<sequence>MSDIGTIFGFLGGTVVAIQGGYKVLQYPKPDRVFKRLSDAKWFLTLRWCEQFTTPAGVLNLEGQLSFCNAAVMAMGEDKFLPPEHRQPIFDCCLSLPLGETTIYANPAIPEIEIMAIEIDQRFGRVALVRYY</sequence>
<name>A0A9P1KGS2_9CYAN</name>
<accession>A0A9P1KGS2</accession>
<organism evidence="1 2">
    <name type="scientific">Limnospira indica PCC 8005</name>
    <dbReference type="NCBI Taxonomy" id="376219"/>
    <lineage>
        <taxon>Bacteria</taxon>
        <taxon>Bacillati</taxon>
        <taxon>Cyanobacteriota</taxon>
        <taxon>Cyanophyceae</taxon>
        <taxon>Oscillatoriophycideae</taxon>
        <taxon>Oscillatoriales</taxon>
        <taxon>Sirenicapillariaceae</taxon>
        <taxon>Limnospira</taxon>
    </lineage>
</organism>
<protein>
    <submittedName>
        <fullName evidence="1">Uncharacterized protein</fullName>
    </submittedName>
</protein>
<keyword evidence="2" id="KW-1185">Reference proteome</keyword>
<evidence type="ECO:0000313" key="1">
    <source>
        <dbReference type="EMBL" id="CDM95810.1"/>
    </source>
</evidence>
<gene>
    <name evidence="1" type="ORF">ARTHRO_40216</name>
</gene>
<evidence type="ECO:0000313" key="2">
    <source>
        <dbReference type="Proteomes" id="UP000032946"/>
    </source>
</evidence>
<dbReference type="RefSeq" id="WP_008048659.1">
    <property type="nucleotide sequence ID" value="NZ_FO818640.1"/>
</dbReference>
<dbReference type="EMBL" id="FO818640">
    <property type="protein sequence ID" value="CDM95810.1"/>
    <property type="molecule type" value="Genomic_DNA"/>
</dbReference>